<dbReference type="AlphaFoldDB" id="A0A5R8K8J7"/>
<gene>
    <name evidence="2" type="ORF">FEM03_21570</name>
</gene>
<evidence type="ECO:0000313" key="3">
    <source>
        <dbReference type="Proteomes" id="UP000306196"/>
    </source>
</evidence>
<accession>A0A5R8K8J7</accession>
<dbReference type="OrthoDB" id="178999at2"/>
<name>A0A5R8K8J7_9BACT</name>
<sequence length="358" mass="40001">MISRYLPFALVILCLCSLQAMAAPKLPKDPEKVLASRLNPLSKGQAREVPNRFRIILSFMELAEQRSPQGAEEILRRAYNERGDIGPMRRTASVIAITAAWREARALGAFDEQHAFTTKITKGADVGQSVVFEPIVPVAEAPEFAAELANYRLVQPSRARKEGEPLSHRDSAAIEGLQNIMQEAKKMDTVGNHAEAWKRDMEAAGDLAKQVPKVRLSMMSFSSPSKKNGEVWQTRIDIGNASEVPSEVTLHCYMIGRLWKKKDIYVMQHHTQQLKLRGTEVKELTLATRSRSHCKKVMDDHEKLSKDERKKSELDYVGSLTIVQHNGTTLATAATYSSLLKLLDAKQQFPGEVLILGK</sequence>
<feature type="chain" id="PRO_5024361819" evidence="1">
    <location>
        <begin position="23"/>
        <end position="358"/>
    </location>
</feature>
<keyword evidence="3" id="KW-1185">Reference proteome</keyword>
<evidence type="ECO:0000313" key="2">
    <source>
        <dbReference type="EMBL" id="TLD68633.1"/>
    </source>
</evidence>
<dbReference type="EMBL" id="VAUV01000021">
    <property type="protein sequence ID" value="TLD68633.1"/>
    <property type="molecule type" value="Genomic_DNA"/>
</dbReference>
<feature type="signal peptide" evidence="1">
    <location>
        <begin position="1"/>
        <end position="22"/>
    </location>
</feature>
<keyword evidence="1" id="KW-0732">Signal</keyword>
<protein>
    <submittedName>
        <fullName evidence="2">Uncharacterized protein</fullName>
    </submittedName>
</protein>
<dbReference type="Proteomes" id="UP000306196">
    <property type="component" value="Unassembled WGS sequence"/>
</dbReference>
<comment type="caution">
    <text evidence="2">The sequence shown here is derived from an EMBL/GenBank/DDBJ whole genome shotgun (WGS) entry which is preliminary data.</text>
</comment>
<organism evidence="2 3">
    <name type="scientific">Phragmitibacter flavus</name>
    <dbReference type="NCBI Taxonomy" id="2576071"/>
    <lineage>
        <taxon>Bacteria</taxon>
        <taxon>Pseudomonadati</taxon>
        <taxon>Verrucomicrobiota</taxon>
        <taxon>Verrucomicrobiia</taxon>
        <taxon>Verrucomicrobiales</taxon>
        <taxon>Verrucomicrobiaceae</taxon>
        <taxon>Phragmitibacter</taxon>
    </lineage>
</organism>
<dbReference type="RefSeq" id="WP_138088387.1">
    <property type="nucleotide sequence ID" value="NZ_VAUV01000021.1"/>
</dbReference>
<proteinExistence type="predicted"/>
<reference evidence="2 3" key="1">
    <citation type="submission" date="2019-05" db="EMBL/GenBank/DDBJ databases">
        <title>Verrucobacter flavum gen. nov., sp. nov. a new member of the family Verrucomicrobiaceae.</title>
        <authorList>
            <person name="Szuroczki S."/>
            <person name="Abbaszade G."/>
            <person name="Szabo A."/>
            <person name="Felfoldi T."/>
            <person name="Schumann P."/>
            <person name="Boka K."/>
            <person name="Keki Z."/>
            <person name="Toumi M."/>
            <person name="Toth E."/>
        </authorList>
    </citation>
    <scope>NUCLEOTIDE SEQUENCE [LARGE SCALE GENOMIC DNA]</scope>
    <source>
        <strain evidence="2 3">MG-N-17</strain>
    </source>
</reference>
<evidence type="ECO:0000256" key="1">
    <source>
        <dbReference type="SAM" id="SignalP"/>
    </source>
</evidence>